<evidence type="ECO:0000256" key="1">
    <source>
        <dbReference type="SAM" id="MobiDB-lite"/>
    </source>
</evidence>
<evidence type="ECO:0000313" key="2">
    <source>
        <dbReference type="EMBL" id="MBA4648917.1"/>
    </source>
</evidence>
<reference evidence="2" key="2">
    <citation type="submission" date="2020-07" db="EMBL/GenBank/DDBJ databases">
        <authorList>
            <person name="Vera ALvarez R."/>
            <person name="Arias-Moreno D.M."/>
            <person name="Jimenez-Jacinto V."/>
            <person name="Jimenez-Bremont J.F."/>
            <person name="Swaminathan K."/>
            <person name="Moose S.P."/>
            <person name="Guerrero-Gonzalez M.L."/>
            <person name="Marino-Ramirez L."/>
            <person name="Landsman D."/>
            <person name="Rodriguez-Kessler M."/>
            <person name="Delgado-Sanchez P."/>
        </authorList>
    </citation>
    <scope>NUCLEOTIDE SEQUENCE</scope>
    <source>
        <tissue evidence="2">Cladode</tissue>
    </source>
</reference>
<dbReference type="EMBL" id="GISG01157677">
    <property type="protein sequence ID" value="MBA4648917.1"/>
    <property type="molecule type" value="Transcribed_RNA"/>
</dbReference>
<proteinExistence type="predicted"/>
<protein>
    <submittedName>
        <fullName evidence="2">Uncharacterized protein</fullName>
    </submittedName>
</protein>
<dbReference type="AlphaFoldDB" id="A0A7C8ZRH1"/>
<organism evidence="2">
    <name type="scientific">Opuntia streptacantha</name>
    <name type="common">Prickly pear cactus</name>
    <name type="synonym">Opuntia cardona</name>
    <dbReference type="NCBI Taxonomy" id="393608"/>
    <lineage>
        <taxon>Eukaryota</taxon>
        <taxon>Viridiplantae</taxon>
        <taxon>Streptophyta</taxon>
        <taxon>Embryophyta</taxon>
        <taxon>Tracheophyta</taxon>
        <taxon>Spermatophyta</taxon>
        <taxon>Magnoliopsida</taxon>
        <taxon>eudicotyledons</taxon>
        <taxon>Gunneridae</taxon>
        <taxon>Pentapetalae</taxon>
        <taxon>Caryophyllales</taxon>
        <taxon>Cactineae</taxon>
        <taxon>Cactaceae</taxon>
        <taxon>Opuntioideae</taxon>
        <taxon>Opuntia</taxon>
    </lineage>
</organism>
<reference evidence="2" key="1">
    <citation type="journal article" date="2013" name="J. Plant Res.">
        <title>Effect of fungi and light on seed germination of three Opuntia species from semiarid lands of central Mexico.</title>
        <authorList>
            <person name="Delgado-Sanchez P."/>
            <person name="Jimenez-Bremont J.F."/>
            <person name="Guerrero-Gonzalez Mde L."/>
            <person name="Flores J."/>
        </authorList>
    </citation>
    <scope>NUCLEOTIDE SEQUENCE</scope>
    <source>
        <tissue evidence="2">Cladode</tissue>
    </source>
</reference>
<feature type="region of interest" description="Disordered" evidence="1">
    <location>
        <begin position="1"/>
        <end position="35"/>
    </location>
</feature>
<feature type="compositionally biased region" description="Low complexity" evidence="1">
    <location>
        <begin position="13"/>
        <end position="27"/>
    </location>
</feature>
<accession>A0A7C8ZRH1</accession>
<sequence length="144" mass="15697">MKKPPDPEPVLPQPTLQSSQRPLSPSSEALSGVRGTIWKRNGDSVQIMMELSGGYMRMPTVSCQIDGETIATSTTMVESRWFGVITGREDAIQRISPPKDALSSAEGRLIVIGKRIGLGLIAVPVCRSSIIDTRFYGLELQLQL</sequence>
<name>A0A7C8ZRH1_OPUST</name>